<name>A0ABR2HQ02_9EUKA</name>
<dbReference type="EMBL" id="JAPFFF010000024">
    <property type="protein sequence ID" value="KAK8850301.1"/>
    <property type="molecule type" value="Genomic_DNA"/>
</dbReference>
<dbReference type="Proteomes" id="UP001470230">
    <property type="component" value="Unassembled WGS sequence"/>
</dbReference>
<evidence type="ECO:0000313" key="2">
    <source>
        <dbReference type="Proteomes" id="UP001470230"/>
    </source>
</evidence>
<evidence type="ECO:0000313" key="1">
    <source>
        <dbReference type="EMBL" id="KAK8850301.1"/>
    </source>
</evidence>
<organism evidence="1 2">
    <name type="scientific">Tritrichomonas musculus</name>
    <dbReference type="NCBI Taxonomy" id="1915356"/>
    <lineage>
        <taxon>Eukaryota</taxon>
        <taxon>Metamonada</taxon>
        <taxon>Parabasalia</taxon>
        <taxon>Tritrichomonadida</taxon>
        <taxon>Tritrichomonadidae</taxon>
        <taxon>Tritrichomonas</taxon>
    </lineage>
</organism>
<keyword evidence="2" id="KW-1185">Reference proteome</keyword>
<comment type="caution">
    <text evidence="1">The sequence shown here is derived from an EMBL/GenBank/DDBJ whole genome shotgun (WGS) entry which is preliminary data.</text>
</comment>
<reference evidence="1 2" key="1">
    <citation type="submission" date="2024-04" db="EMBL/GenBank/DDBJ databases">
        <title>Tritrichomonas musculus Genome.</title>
        <authorList>
            <person name="Alves-Ferreira E."/>
            <person name="Grigg M."/>
            <person name="Lorenzi H."/>
            <person name="Galac M."/>
        </authorList>
    </citation>
    <scope>NUCLEOTIDE SEQUENCE [LARGE SCALE GENOMIC DNA]</scope>
    <source>
        <strain evidence="1 2">EAF2021</strain>
    </source>
</reference>
<sequence>MISIRRKCYQSHRNVSKNEILAEMLKDKLKKDRYYMLEMLKPNIDFLENLGITDLQNFIESFKKLGYKTDNIKDFIKNFQLFIATSNAKNNWQPNNLMRERELTKANFGEKNIIINRLAIQYPDEFLTFSRNYTFHKSISTVSQENFIQEIDFKIKQLQNTIKNKSSPLPYEK</sequence>
<protein>
    <submittedName>
        <fullName evidence="1">Uncharacterized protein</fullName>
    </submittedName>
</protein>
<proteinExistence type="predicted"/>
<accession>A0ABR2HQ02</accession>
<gene>
    <name evidence="1" type="ORF">M9Y10_018430</name>
</gene>